<evidence type="ECO:0000256" key="1">
    <source>
        <dbReference type="ARBA" id="ARBA00004401"/>
    </source>
</evidence>
<protein>
    <recommendedName>
        <fullName evidence="8">Ancillary SecYEG translocon subunit</fullName>
    </recommendedName>
</protein>
<evidence type="ECO:0000313" key="10">
    <source>
        <dbReference type="EMBL" id="MUH72362.1"/>
    </source>
</evidence>
<dbReference type="PANTHER" id="PTHR38035:SF1">
    <property type="entry name" value="ANCILLARY SECYEG TRANSLOCON SUBUNIT"/>
    <property type="match status" value="1"/>
</dbReference>
<dbReference type="GO" id="GO:0044877">
    <property type="term" value="F:protein-containing complex binding"/>
    <property type="evidence" value="ECO:0007669"/>
    <property type="project" value="InterPro"/>
</dbReference>
<keyword evidence="2" id="KW-1003">Cell membrane</keyword>
<organism evidence="10 11">
    <name type="scientific">Psychrosphaera haliotis</name>
    <dbReference type="NCBI Taxonomy" id="555083"/>
    <lineage>
        <taxon>Bacteria</taxon>
        <taxon>Pseudomonadati</taxon>
        <taxon>Pseudomonadota</taxon>
        <taxon>Gammaproteobacteria</taxon>
        <taxon>Alteromonadales</taxon>
        <taxon>Pseudoalteromonadaceae</taxon>
        <taxon>Psychrosphaera</taxon>
    </lineage>
</organism>
<evidence type="ECO:0000256" key="6">
    <source>
        <dbReference type="ARBA" id="ARBA00023186"/>
    </source>
</evidence>
<comment type="subcellular location">
    <subcellularLocation>
        <location evidence="1">Cell membrane</location>
        <topology evidence="1">Single-pass type II membrane protein</topology>
    </subcellularLocation>
</comment>
<sequence>MEIYSTEEQQEEAIKSFFKENGLQILVGAALGVAGFTGWNFYVDSQIEAQESASVEFDQFLKVAGAESAQADVVNSELSKFVEAHGETGYGIFANLVAAKKSVEAGELTVAETRLQAAVNATTETSLKGLVNTRLARVQVALEKYDAALETLSLVTAPAYEARVAEIKGDALVAQGKESEARQAYQLAADKGGLEGNTILKMKLQDLALSTNVAS</sequence>
<evidence type="ECO:0000256" key="5">
    <source>
        <dbReference type="ARBA" id="ARBA00023136"/>
    </source>
</evidence>
<evidence type="ECO:0000256" key="2">
    <source>
        <dbReference type="ARBA" id="ARBA00022475"/>
    </source>
</evidence>
<reference evidence="10 11" key="1">
    <citation type="submission" date="2019-11" db="EMBL/GenBank/DDBJ databases">
        <title>P. haliotis isolates from Z. marina roots.</title>
        <authorList>
            <person name="Cohen M."/>
            <person name="Jospin G."/>
            <person name="Eisen J.A."/>
            <person name="Coil D.A."/>
        </authorList>
    </citation>
    <scope>NUCLEOTIDE SEQUENCE [LARGE SCALE GENOMIC DNA]</scope>
    <source>
        <strain evidence="10 11">UCD-MCMsp1aY</strain>
    </source>
</reference>
<dbReference type="OrthoDB" id="9789675at2"/>
<keyword evidence="6" id="KW-0143">Chaperone</keyword>
<keyword evidence="5" id="KW-0472">Membrane</keyword>
<keyword evidence="4" id="KW-1133">Transmembrane helix</keyword>
<proteinExistence type="inferred from homology"/>
<evidence type="ECO:0000313" key="11">
    <source>
        <dbReference type="Proteomes" id="UP000439994"/>
    </source>
</evidence>
<evidence type="ECO:0000259" key="9">
    <source>
        <dbReference type="Pfam" id="PF09976"/>
    </source>
</evidence>
<evidence type="ECO:0000256" key="3">
    <source>
        <dbReference type="ARBA" id="ARBA00022692"/>
    </source>
</evidence>
<dbReference type="GO" id="GO:0005886">
    <property type="term" value="C:plasma membrane"/>
    <property type="evidence" value="ECO:0007669"/>
    <property type="project" value="UniProtKB-SubCell"/>
</dbReference>
<dbReference type="Proteomes" id="UP000439994">
    <property type="component" value="Unassembled WGS sequence"/>
</dbReference>
<dbReference type="RefSeq" id="WP_155695549.1">
    <property type="nucleotide sequence ID" value="NZ_WOCD01000003.1"/>
</dbReference>
<dbReference type="Pfam" id="PF09976">
    <property type="entry name" value="TPR_21"/>
    <property type="match status" value="1"/>
</dbReference>
<dbReference type="InterPro" id="IPR011990">
    <property type="entry name" value="TPR-like_helical_dom_sf"/>
</dbReference>
<dbReference type="AlphaFoldDB" id="A0A6N8FC85"/>
<dbReference type="EMBL" id="WOCD01000003">
    <property type="protein sequence ID" value="MUH72362.1"/>
    <property type="molecule type" value="Genomic_DNA"/>
</dbReference>
<comment type="caution">
    <text evidence="10">The sequence shown here is derived from an EMBL/GenBank/DDBJ whole genome shotgun (WGS) entry which is preliminary data.</text>
</comment>
<dbReference type="PIRSF" id="PIRSF006170">
    <property type="entry name" value="YfgM"/>
    <property type="match status" value="1"/>
</dbReference>
<evidence type="ECO:0000256" key="7">
    <source>
        <dbReference type="ARBA" id="ARBA00024197"/>
    </source>
</evidence>
<feature type="domain" description="Ancillary SecYEG translocon subunit/Cell division coordinator CpoB TPR" evidence="9">
    <location>
        <begin position="15"/>
        <end position="208"/>
    </location>
</feature>
<name>A0A6N8FC85_9GAMM</name>
<gene>
    <name evidence="10" type="ORF">GNP35_07645</name>
</gene>
<dbReference type="InterPro" id="IPR018704">
    <property type="entry name" value="SecYEG/CpoB_TPR"/>
</dbReference>
<evidence type="ECO:0000256" key="8">
    <source>
        <dbReference type="ARBA" id="ARBA00024235"/>
    </source>
</evidence>
<dbReference type="PANTHER" id="PTHR38035">
    <property type="entry name" value="UPF0070 PROTEIN YFGM"/>
    <property type="match status" value="1"/>
</dbReference>
<accession>A0A6N8FC85</accession>
<keyword evidence="3" id="KW-0812">Transmembrane</keyword>
<dbReference type="Gene3D" id="1.25.40.10">
    <property type="entry name" value="Tetratricopeptide repeat domain"/>
    <property type="match status" value="1"/>
</dbReference>
<comment type="similarity">
    <text evidence="7">Belongs to the YfgM family.</text>
</comment>
<evidence type="ECO:0000256" key="4">
    <source>
        <dbReference type="ARBA" id="ARBA00022989"/>
    </source>
</evidence>
<dbReference type="InterPro" id="IPR026039">
    <property type="entry name" value="YfgM"/>
</dbReference>
<keyword evidence="11" id="KW-1185">Reference proteome</keyword>